<dbReference type="Pfam" id="PF00621">
    <property type="entry name" value="RhoGEF"/>
    <property type="match status" value="1"/>
</dbReference>
<feature type="region of interest" description="Disordered" evidence="1">
    <location>
        <begin position="632"/>
        <end position="665"/>
    </location>
</feature>
<feature type="compositionally biased region" description="Acidic residues" evidence="1">
    <location>
        <begin position="1207"/>
        <end position="1216"/>
    </location>
</feature>
<feature type="region of interest" description="Disordered" evidence="1">
    <location>
        <begin position="1390"/>
        <end position="1436"/>
    </location>
</feature>
<keyword evidence="4" id="KW-1185">Reference proteome</keyword>
<feature type="compositionally biased region" description="Polar residues" evidence="1">
    <location>
        <begin position="1390"/>
        <end position="1420"/>
    </location>
</feature>
<evidence type="ECO:0000256" key="1">
    <source>
        <dbReference type="SAM" id="MobiDB-lite"/>
    </source>
</evidence>
<organism evidence="3 4">
    <name type="scientific">Tilletia controversa</name>
    <name type="common">dwarf bunt fungus</name>
    <dbReference type="NCBI Taxonomy" id="13291"/>
    <lineage>
        <taxon>Eukaryota</taxon>
        <taxon>Fungi</taxon>
        <taxon>Dikarya</taxon>
        <taxon>Basidiomycota</taxon>
        <taxon>Ustilaginomycotina</taxon>
        <taxon>Exobasidiomycetes</taxon>
        <taxon>Tilletiales</taxon>
        <taxon>Tilletiaceae</taxon>
        <taxon>Tilletia</taxon>
    </lineage>
</organism>
<dbReference type="InterPro" id="IPR011993">
    <property type="entry name" value="PH-like_dom_sf"/>
</dbReference>
<feature type="compositionally biased region" description="Polar residues" evidence="1">
    <location>
        <begin position="1262"/>
        <end position="1271"/>
    </location>
</feature>
<name>A0A8X7N287_9BASI</name>
<dbReference type="Gene3D" id="3.80.10.10">
    <property type="entry name" value="Ribonuclease Inhibitor"/>
    <property type="match status" value="1"/>
</dbReference>
<sequence>MTSTASVPSHNAASSSASSSHQALPLTPSTSKRQDSISRTSLDAVARQSRIPTPLGNTSHFSPPAQARQVSTPSQHIRPKSATTAVSPFKATGALGLRRSSSTTSSRASFLPPGPPPPTYAPPPPPRISKTPPPTSRRLTSVLVHTRSASSSIVFPSAPADSEQLHHQQSPQKRATTADGNSNTSFSIARPARPPRSRSRNTSTSSINDSPVTNSARLQREAQEMVETLPQLLSNAIRIAQQKIGNENNSTSMRTPIKDRRFRLQSGPASPAIIAHSPSFDNATVILGSQPELNITADTMLEDSLGGSKLDPMYSPSADVSASTRTSLISTHTATSTTASATASESTHQTSSAMSSGTTAPEPNSNWTSPIKSPTSLPVQLAITAYSQARSRADGLKAQSPASIDSTALEEHEASSSSGSAMEYMNTVRSSRPTATYSLPSDPNVGTYALLARKHQLAAQTQNQAGDDVTRYHRRTESEPSYGDPSIRPGSVVAGGLVVGSQQRSNLGSSSPLAAGLGLDLVAVSNTSSVSLIGGLAAKVRSQTGTGTDGTTSVGGTTNASSFVSAAPSPAMPVTELFHPQQHHQDEGHDFPNSPSDAEGGLTREHVRALPASRRPSLGGLRRWLSSSELAGTLPSSRSASDSVAIADRTQGADPSRLTSSGVQLPERTMFDPHWYTSTTLFSNPRYRADRSPAVDGSESPAKDQYSSHRRAVTALESSSSRGNGQLDLSKSPMGEDGTNSAFASVGHPTPVVPAFSNGWENTALPPAVPVSPTSPVVSEATSGLVHGSPDLVRSASYDPRRGRTPSMKVSQTSLRARALQQSNSLSGHGGIAKRRLPRHQPSLSLSSVDVPQRSSSRKSNEPFGSPGVHVENGFEEMAKNGHSLGAGAKGVPEGSVTHSPRPISDPHGGDTSRLLLYGRNDGSVPSYLDTHLPILANQLRILDISGCGLTELPASVAQCTGLTELNISANRIGTIPSFVGDFKQLQVFQADFCELVYLPYALHELSECLLVLSVRGNKLTHVPSWLHLLSSLERLNYEGNPLQAQWRSVLDPLMRATLIPPASAGVPFESPNADSSSSTILARLDGLPVGSSTAPSGLPSRFSFSSFTSVPALQSAFGGDAASKKRSPPGLPPQGPISGLPTTPGHGFRLNALHERTVSSPQSLSAVAPTARTHSAPGLGSNLLGAPFQPTTTISRSSSLHRHLDDEEEEEEEEVLSNNETGATSSTAALSIPTSASMVSFNSAHSPFATSMDSNHGDQEQPATASSNDFLDTDPAAGKGSRWKFFRKSGRKLSTSGTKDFLPSASSQGEELGGLSRPKSARKLSSRPNTSNGVLTSTAMVASDSTTSFGTLPSSPTMTTAGFEPETPASIASTSSFFGVRRLRKTSTPYADMTGSTDASNFTKSSHGLFPSSSTTRTPLASMGPASPLPEALHKFSPMSPFPSVDSQRRIAAARAIVEAQKTSLSTVGIVSRDDDEGSVLDYMSHDNPDTSAGSINLAPSTSFMGAIPNTTGLVVRPVELWPEHFIRLRALMYYLRDLDELGPERVESPVLPDRQQEGDPSKFGSPPPSASDAESTTTAASSKTAPNYSRPTSSVPSVDSLVSDFKAEVEPTYKDSASLRSRIISEIVSTEETYVGLLGELVEIYVRTARRPVDGSSNPPVPPGEQRAVFGNVDALLSFHQGAFLPALKYATEPLTLVKGAEQDPDVTARVAEDVAEVFTRHAAFLRAYVPYVNGAEDAQSRIMTWRTGSGNNSHHSSRTNSPFFKPFANSPDATGTELSTSQRKKAGAFLKRCREHPKHSQLSLESYLLLPVQRIPRYRLLLEQLRKSTPPTRLKDPMATTRALELVATMASSVNESKRQSEQDRRLLQWQNRIRGKWPSPLVQPHRRFVREGQLVLKRVVKRETAFGVEDVGASMWPMEEMCLDNAVTIRGDGATVTVDYLHQQSLSRTITVLLCNDLIALVTPAEGDRLFGGHDARELVDLYGVLHLHFARAVKVVAGNSIRVVDSRSVLYFACKDQQEAESWAGSMNAARLSLKRS</sequence>
<feature type="compositionally biased region" description="Polar residues" evidence="1">
    <location>
        <begin position="167"/>
        <end position="186"/>
    </location>
</feature>
<dbReference type="EMBL" id="LWDE02000009">
    <property type="protein sequence ID" value="KAE8255902.1"/>
    <property type="molecule type" value="Genomic_DNA"/>
</dbReference>
<dbReference type="PANTHER" id="PTHR12673:SF270">
    <property type="entry name" value="FYVE-TYPE DOMAIN-CONTAINING PROTEIN"/>
    <property type="match status" value="1"/>
</dbReference>
<dbReference type="InterPro" id="IPR035899">
    <property type="entry name" value="DBL_dom_sf"/>
</dbReference>
<reference evidence="3" key="2">
    <citation type="journal article" date="2019" name="IMA Fungus">
        <title>Genome sequencing and comparison of five Tilletia species to identify candidate genes for the detection of regulated species infecting wheat.</title>
        <authorList>
            <person name="Nguyen H.D.T."/>
            <person name="Sultana T."/>
            <person name="Kesanakurti P."/>
            <person name="Hambleton S."/>
        </authorList>
    </citation>
    <scope>NUCLEOTIDE SEQUENCE</scope>
    <source>
        <strain evidence="3">DAOMC 236426</strain>
    </source>
</reference>
<dbReference type="InterPro" id="IPR001331">
    <property type="entry name" value="GDS_CDC24_CS"/>
</dbReference>
<feature type="region of interest" description="Disordered" evidence="1">
    <location>
        <begin position="1294"/>
        <end position="1368"/>
    </location>
</feature>
<feature type="region of interest" description="Disordered" evidence="1">
    <location>
        <begin position="1"/>
        <end position="139"/>
    </location>
</feature>
<dbReference type="Gene3D" id="1.20.900.10">
    <property type="entry name" value="Dbl homology (DH) domain"/>
    <property type="match status" value="1"/>
</dbReference>
<comment type="caution">
    <text evidence="3">The sequence shown here is derived from an EMBL/GenBank/DDBJ whole genome shotgun (WGS) entry which is preliminary data.</text>
</comment>
<dbReference type="SUPFAM" id="SSF52058">
    <property type="entry name" value="L domain-like"/>
    <property type="match status" value="1"/>
</dbReference>
<proteinExistence type="predicted"/>
<accession>A0A8X7N287</accession>
<feature type="compositionally biased region" description="Pro residues" evidence="1">
    <location>
        <begin position="112"/>
        <end position="135"/>
    </location>
</feature>
<feature type="compositionally biased region" description="Low complexity" evidence="1">
    <location>
        <begin position="98"/>
        <end position="109"/>
    </location>
</feature>
<evidence type="ECO:0000259" key="2">
    <source>
        <dbReference type="PROSITE" id="PS50010"/>
    </source>
</evidence>
<feature type="compositionally biased region" description="Low complexity" evidence="1">
    <location>
        <begin position="544"/>
        <end position="568"/>
    </location>
</feature>
<reference evidence="3" key="1">
    <citation type="submission" date="2016-04" db="EMBL/GenBank/DDBJ databases">
        <authorList>
            <person name="Nguyen H.D."/>
            <person name="Samba Siva P."/>
            <person name="Cullis J."/>
            <person name="Levesque C.A."/>
            <person name="Hambleton S."/>
        </authorList>
    </citation>
    <scope>NUCLEOTIDE SEQUENCE</scope>
    <source>
        <strain evidence="3">DAOMC 236426</strain>
    </source>
</reference>
<feature type="region of interest" description="Disordered" evidence="1">
    <location>
        <begin position="394"/>
        <end position="421"/>
    </location>
</feature>
<feature type="region of interest" description="Disordered" evidence="1">
    <location>
        <begin position="159"/>
        <end position="215"/>
    </location>
</feature>
<feature type="compositionally biased region" description="Polar residues" evidence="1">
    <location>
        <begin position="842"/>
        <end position="855"/>
    </location>
</feature>
<feature type="compositionally biased region" description="Polar residues" evidence="1">
    <location>
        <begin position="1190"/>
        <end position="1199"/>
    </location>
</feature>
<feature type="compositionally biased region" description="Polar residues" evidence="1">
    <location>
        <begin position="27"/>
        <end position="41"/>
    </location>
</feature>
<dbReference type="PROSITE" id="PS50010">
    <property type="entry name" value="DH_2"/>
    <property type="match status" value="1"/>
</dbReference>
<dbReference type="Proteomes" id="UP000077684">
    <property type="component" value="Unassembled WGS sequence"/>
</dbReference>
<dbReference type="Gene3D" id="2.30.29.30">
    <property type="entry name" value="Pleckstrin-homology domain (PH domain)/Phosphotyrosine-binding domain (PTB)"/>
    <property type="match status" value="1"/>
</dbReference>
<feature type="region of interest" description="Disordered" evidence="1">
    <location>
        <begin position="332"/>
        <end position="374"/>
    </location>
</feature>
<feature type="region of interest" description="Disordered" evidence="1">
    <location>
        <begin position="776"/>
        <end position="911"/>
    </location>
</feature>
<feature type="compositionally biased region" description="Low complexity" evidence="1">
    <location>
        <begin position="1"/>
        <end position="20"/>
    </location>
</feature>
<feature type="region of interest" description="Disordered" evidence="1">
    <location>
        <begin position="1119"/>
        <end position="1227"/>
    </location>
</feature>
<feature type="region of interest" description="Disordered" evidence="1">
    <location>
        <begin position="581"/>
        <end position="601"/>
    </location>
</feature>
<feature type="compositionally biased region" description="Polar residues" evidence="1">
    <location>
        <begin position="68"/>
        <end position="86"/>
    </location>
</feature>
<dbReference type="InterPro" id="IPR032675">
    <property type="entry name" value="LRR_dom_sf"/>
</dbReference>
<dbReference type="GO" id="GO:0005085">
    <property type="term" value="F:guanyl-nucleotide exchange factor activity"/>
    <property type="evidence" value="ECO:0007669"/>
    <property type="project" value="InterPro"/>
</dbReference>
<evidence type="ECO:0000313" key="3">
    <source>
        <dbReference type="EMBL" id="KAE8255902.1"/>
    </source>
</evidence>
<protein>
    <recommendedName>
        <fullName evidence="2">DH domain-containing protein</fullName>
    </recommendedName>
</protein>
<feature type="region of interest" description="Disordered" evidence="1">
    <location>
        <begin position="542"/>
        <end position="568"/>
    </location>
</feature>
<feature type="compositionally biased region" description="Polar residues" evidence="1">
    <location>
        <begin position="1327"/>
        <end position="1361"/>
    </location>
</feature>
<feature type="compositionally biased region" description="Basic and acidic residues" evidence="1">
    <location>
        <begin position="468"/>
        <end position="478"/>
    </location>
</feature>
<dbReference type="SMART" id="SM00325">
    <property type="entry name" value="RhoGEF"/>
    <property type="match status" value="1"/>
</dbReference>
<dbReference type="CDD" id="cd00160">
    <property type="entry name" value="RhoGEF"/>
    <property type="match status" value="1"/>
</dbReference>
<dbReference type="PANTHER" id="PTHR12673">
    <property type="entry name" value="FACIOGENITAL DYSPLASIA PROTEIN"/>
    <property type="match status" value="1"/>
</dbReference>
<feature type="region of interest" description="Disordered" evidence="1">
    <location>
        <begin position="687"/>
        <end position="746"/>
    </location>
</feature>
<feature type="compositionally biased region" description="Polar residues" evidence="1">
    <location>
        <begin position="1294"/>
        <end position="1310"/>
    </location>
</feature>
<feature type="compositionally biased region" description="Polar residues" evidence="1">
    <location>
        <begin position="808"/>
        <end position="827"/>
    </location>
</feature>
<feature type="compositionally biased region" description="Polar residues" evidence="1">
    <location>
        <begin position="354"/>
        <end position="374"/>
    </location>
</feature>
<dbReference type="SUPFAM" id="SSF48065">
    <property type="entry name" value="DBL homology domain (DH-domain)"/>
    <property type="match status" value="1"/>
</dbReference>
<feature type="compositionally biased region" description="Polar residues" evidence="1">
    <location>
        <begin position="1217"/>
        <end position="1227"/>
    </location>
</feature>
<gene>
    <name evidence="3" type="ORF">A4X06_0g204</name>
</gene>
<evidence type="ECO:0000313" key="4">
    <source>
        <dbReference type="Proteomes" id="UP000077684"/>
    </source>
</evidence>
<dbReference type="InterPro" id="IPR051092">
    <property type="entry name" value="FYVE_RhoGEF_PH"/>
</dbReference>
<feature type="compositionally biased region" description="Low complexity" evidence="1">
    <location>
        <begin position="332"/>
        <end position="353"/>
    </location>
</feature>
<feature type="domain" description="DH" evidence="2">
    <location>
        <begin position="1621"/>
        <end position="1860"/>
    </location>
</feature>
<dbReference type="GO" id="GO:0005737">
    <property type="term" value="C:cytoplasm"/>
    <property type="evidence" value="ECO:0007669"/>
    <property type="project" value="TreeGrafter"/>
</dbReference>
<feature type="compositionally biased region" description="Polar residues" evidence="1">
    <location>
        <begin position="716"/>
        <end position="729"/>
    </location>
</feature>
<dbReference type="PROSITE" id="PS00741">
    <property type="entry name" value="DH_1"/>
    <property type="match status" value="1"/>
</dbReference>
<dbReference type="InterPro" id="IPR000219">
    <property type="entry name" value="DH_dom"/>
</dbReference>
<feature type="region of interest" description="Disordered" evidence="1">
    <location>
        <begin position="460"/>
        <end position="489"/>
    </location>
</feature>
<feature type="region of interest" description="Disordered" evidence="1">
    <location>
        <begin position="1551"/>
        <end position="1600"/>
    </location>
</feature>
<dbReference type="GO" id="GO:0035556">
    <property type="term" value="P:intracellular signal transduction"/>
    <property type="evidence" value="ECO:0007669"/>
    <property type="project" value="InterPro"/>
</dbReference>
<feature type="region of interest" description="Disordered" evidence="1">
    <location>
        <begin position="1250"/>
        <end position="1277"/>
    </location>
</feature>
<feature type="compositionally biased region" description="Low complexity" evidence="1">
    <location>
        <begin position="1572"/>
        <end position="1588"/>
    </location>
</feature>